<keyword evidence="2" id="KW-1185">Reference proteome</keyword>
<sequence length="378" mass="43667">MMDHCRDMAMVKLYPETCQVKCDEAFEVPEFTPPYPARVHPLAEKACKDANTWLLDHAVQTMFTPEKLARFSYCPMLAALAYPDATGKGLSLASKIMVLIWTMDDTFDDFKITEMEENWKKSISLVIDVHLMMKSSFPDSSLLSHQLVELLEKLPSDNRRVFLNFMEERILQHATMSTVELSPIALAYRDHWTELTSLTRGQSSLRAAYQFQEFLLSSLSEMHNRQANVLPSMEEYITLRRQTGAVLYFLVLIDIIEGETLDEEIWCSPEMQRLVNATNDFAILHNDIWSYKKECLEFGNSQNIVFLVSHYNQCSPKEAALTVTKMLYGKCEEVDLAAKELLKITEPKHRHVVNLYIRTCKDLISGTHEFHKNSIRYK</sequence>
<accession>A0ACC2AB05</accession>
<dbReference type="Proteomes" id="UP001162992">
    <property type="component" value="Chromosome 23"/>
</dbReference>
<evidence type="ECO:0000313" key="2">
    <source>
        <dbReference type="Proteomes" id="UP001162992"/>
    </source>
</evidence>
<name>A0ACC2AB05_DIPCM</name>
<gene>
    <name evidence="1" type="ORF">O6H91_23G055000</name>
</gene>
<comment type="caution">
    <text evidence="1">The sequence shown here is derived from an EMBL/GenBank/DDBJ whole genome shotgun (WGS) entry which is preliminary data.</text>
</comment>
<protein>
    <submittedName>
        <fullName evidence="1">Uncharacterized protein</fullName>
    </submittedName>
</protein>
<reference evidence="2" key="1">
    <citation type="journal article" date="2024" name="Proc. Natl. Acad. Sci. U.S.A.">
        <title>Extraordinary preservation of gene collinearity over three hundred million years revealed in homosporous lycophytes.</title>
        <authorList>
            <person name="Li C."/>
            <person name="Wickell D."/>
            <person name="Kuo L.Y."/>
            <person name="Chen X."/>
            <person name="Nie B."/>
            <person name="Liao X."/>
            <person name="Peng D."/>
            <person name="Ji J."/>
            <person name="Jenkins J."/>
            <person name="Williams M."/>
            <person name="Shu S."/>
            <person name="Plott C."/>
            <person name="Barry K."/>
            <person name="Rajasekar S."/>
            <person name="Grimwood J."/>
            <person name="Han X."/>
            <person name="Sun S."/>
            <person name="Hou Z."/>
            <person name="He W."/>
            <person name="Dai G."/>
            <person name="Sun C."/>
            <person name="Schmutz J."/>
            <person name="Leebens-Mack J.H."/>
            <person name="Li F.W."/>
            <person name="Wang L."/>
        </authorList>
    </citation>
    <scope>NUCLEOTIDE SEQUENCE [LARGE SCALE GENOMIC DNA]</scope>
    <source>
        <strain evidence="2">cv. PW_Plant_1</strain>
    </source>
</reference>
<proteinExistence type="predicted"/>
<organism evidence="1 2">
    <name type="scientific">Diphasiastrum complanatum</name>
    <name type="common">Issler's clubmoss</name>
    <name type="synonym">Lycopodium complanatum</name>
    <dbReference type="NCBI Taxonomy" id="34168"/>
    <lineage>
        <taxon>Eukaryota</taxon>
        <taxon>Viridiplantae</taxon>
        <taxon>Streptophyta</taxon>
        <taxon>Embryophyta</taxon>
        <taxon>Tracheophyta</taxon>
        <taxon>Lycopodiopsida</taxon>
        <taxon>Lycopodiales</taxon>
        <taxon>Lycopodiaceae</taxon>
        <taxon>Lycopodioideae</taxon>
        <taxon>Diphasiastrum</taxon>
    </lineage>
</organism>
<dbReference type="EMBL" id="CM055114">
    <property type="protein sequence ID" value="KAJ7514681.1"/>
    <property type="molecule type" value="Genomic_DNA"/>
</dbReference>
<evidence type="ECO:0000313" key="1">
    <source>
        <dbReference type="EMBL" id="KAJ7514681.1"/>
    </source>
</evidence>